<feature type="transmembrane region" description="Helical" evidence="1">
    <location>
        <begin position="136"/>
        <end position="153"/>
    </location>
</feature>
<dbReference type="RefSeq" id="WP_054654621.1">
    <property type="nucleotide sequence ID" value="NZ_AZEB01000008.1"/>
</dbReference>
<dbReference type="Pfam" id="PF06750">
    <property type="entry name" value="A24_N_bact"/>
    <property type="match status" value="1"/>
</dbReference>
<feature type="domain" description="Prepilin peptidase A24 N-terminal" evidence="2">
    <location>
        <begin position="7"/>
        <end position="88"/>
    </location>
</feature>
<dbReference type="EMBL" id="AZEB01000008">
    <property type="protein sequence ID" value="KRL22290.1"/>
    <property type="molecule type" value="Genomic_DNA"/>
</dbReference>
<evidence type="ECO:0000313" key="4">
    <source>
        <dbReference type="Proteomes" id="UP000051439"/>
    </source>
</evidence>
<evidence type="ECO:0000313" key="3">
    <source>
        <dbReference type="EMBL" id="KRL22290.1"/>
    </source>
</evidence>
<dbReference type="InterPro" id="IPR050882">
    <property type="entry name" value="Prepilin_peptidase/N-MTase"/>
</dbReference>
<dbReference type="PANTHER" id="PTHR30487:SF0">
    <property type="entry name" value="PREPILIN LEADER PEPTIDASE_N-METHYLTRANSFERASE-RELATED"/>
    <property type="match status" value="1"/>
</dbReference>
<keyword evidence="4" id="KW-1185">Reference proteome</keyword>
<accession>A0A0R1NX28</accession>
<organism evidence="3 4">
    <name type="scientific">Lentilactobacillus kisonensis DSM 19906 = JCM 15041</name>
    <dbReference type="NCBI Taxonomy" id="1423766"/>
    <lineage>
        <taxon>Bacteria</taxon>
        <taxon>Bacillati</taxon>
        <taxon>Bacillota</taxon>
        <taxon>Bacilli</taxon>
        <taxon>Lactobacillales</taxon>
        <taxon>Lactobacillaceae</taxon>
        <taxon>Lentilactobacillus</taxon>
    </lineage>
</organism>
<proteinExistence type="predicted"/>
<keyword evidence="1" id="KW-1133">Transmembrane helix</keyword>
<dbReference type="Proteomes" id="UP000051439">
    <property type="component" value="Unassembled WGS sequence"/>
</dbReference>
<dbReference type="PANTHER" id="PTHR30487">
    <property type="entry name" value="TYPE 4 PREPILIN-LIKE PROTEINS LEADER PEPTIDE-PROCESSING ENZYME"/>
    <property type="match status" value="1"/>
</dbReference>
<feature type="transmembrane region" description="Helical" evidence="1">
    <location>
        <begin position="6"/>
        <end position="25"/>
    </location>
</feature>
<feature type="transmembrane region" description="Helical" evidence="1">
    <location>
        <begin position="68"/>
        <end position="85"/>
    </location>
</feature>
<dbReference type="GO" id="GO:0006465">
    <property type="term" value="P:signal peptide processing"/>
    <property type="evidence" value="ECO:0007669"/>
    <property type="project" value="TreeGrafter"/>
</dbReference>
<protein>
    <submittedName>
        <fullName evidence="3">Bacterial peptidase A24 protein</fullName>
    </submittedName>
</protein>
<evidence type="ECO:0000259" key="2">
    <source>
        <dbReference type="Pfam" id="PF06750"/>
    </source>
</evidence>
<feature type="transmembrane region" description="Helical" evidence="1">
    <location>
        <begin position="165"/>
        <end position="194"/>
    </location>
</feature>
<dbReference type="PATRIC" id="fig|1423766.4.peg.2792"/>
<keyword evidence="1" id="KW-0812">Transmembrane</keyword>
<dbReference type="GO" id="GO:0004190">
    <property type="term" value="F:aspartic-type endopeptidase activity"/>
    <property type="evidence" value="ECO:0007669"/>
    <property type="project" value="TreeGrafter"/>
</dbReference>
<keyword evidence="1" id="KW-0472">Membrane</keyword>
<sequence>MILIQFILGSSIASFISLVVSRHLVGESIVIPRSHCDSCQHPLCYYDLIPIISYLTLRGRCRYCRAKIPPTTIIVEFVLGVLFILTPLDFFNVIFLLNVIILLALSLFDISTQRVPTLGILFLLITYIISGHHTSHQLIIATLFYIVSQLINYRERFIGNGDIDILICLWLPTNLGFMLWVTCLACISAIIYLLIIPWPNNNKIPFVPFITIGYVLTHHFQTILQALIT</sequence>
<dbReference type="AlphaFoldDB" id="A0A0R1NX28"/>
<dbReference type="GO" id="GO:0005886">
    <property type="term" value="C:plasma membrane"/>
    <property type="evidence" value="ECO:0007669"/>
    <property type="project" value="TreeGrafter"/>
</dbReference>
<dbReference type="InterPro" id="IPR010627">
    <property type="entry name" value="Prepilin_pept_A24_N"/>
</dbReference>
<evidence type="ECO:0000256" key="1">
    <source>
        <dbReference type="SAM" id="Phobius"/>
    </source>
</evidence>
<name>A0A0R1NX28_9LACO</name>
<comment type="caution">
    <text evidence="3">The sequence shown here is derived from an EMBL/GenBank/DDBJ whole genome shotgun (WGS) entry which is preliminary data.</text>
</comment>
<feature type="transmembrane region" description="Helical" evidence="1">
    <location>
        <begin position="206"/>
        <end position="228"/>
    </location>
</feature>
<feature type="transmembrane region" description="Helical" evidence="1">
    <location>
        <begin position="115"/>
        <end position="130"/>
    </location>
</feature>
<reference evidence="3 4" key="1">
    <citation type="journal article" date="2015" name="Genome Announc.">
        <title>Expanding the biotechnology potential of lactobacilli through comparative genomics of 213 strains and associated genera.</title>
        <authorList>
            <person name="Sun Z."/>
            <person name="Harris H.M."/>
            <person name="McCann A."/>
            <person name="Guo C."/>
            <person name="Argimon S."/>
            <person name="Zhang W."/>
            <person name="Yang X."/>
            <person name="Jeffery I.B."/>
            <person name="Cooney J.C."/>
            <person name="Kagawa T.F."/>
            <person name="Liu W."/>
            <person name="Song Y."/>
            <person name="Salvetti E."/>
            <person name="Wrobel A."/>
            <person name="Rasinkangas P."/>
            <person name="Parkhill J."/>
            <person name="Rea M.C."/>
            <person name="O'Sullivan O."/>
            <person name="Ritari J."/>
            <person name="Douillard F.P."/>
            <person name="Paul Ross R."/>
            <person name="Yang R."/>
            <person name="Briner A.E."/>
            <person name="Felis G.E."/>
            <person name="de Vos W.M."/>
            <person name="Barrangou R."/>
            <person name="Klaenhammer T.R."/>
            <person name="Caufield P.W."/>
            <person name="Cui Y."/>
            <person name="Zhang H."/>
            <person name="O'Toole P.W."/>
        </authorList>
    </citation>
    <scope>NUCLEOTIDE SEQUENCE [LARGE SCALE GENOMIC DNA]</scope>
    <source>
        <strain evidence="3 4">DSM 19906</strain>
    </source>
</reference>
<feature type="transmembrane region" description="Helical" evidence="1">
    <location>
        <begin position="91"/>
        <end position="108"/>
    </location>
</feature>
<gene>
    <name evidence="3" type="ORF">FC98_GL002670</name>
</gene>